<name>A0A9P7KQ82_9HYPO</name>
<accession>A0A9P7KQ82</accession>
<dbReference type="PROSITE" id="PS00463">
    <property type="entry name" value="ZN2_CY6_FUNGAL_1"/>
    <property type="match status" value="1"/>
</dbReference>
<dbReference type="PANTHER" id="PTHR34987">
    <property type="entry name" value="C, PUTATIVE (AFU_ORTHOLOGUE AFUA_3G02880)-RELATED"/>
    <property type="match status" value="1"/>
</dbReference>
<dbReference type="Pfam" id="PF00172">
    <property type="entry name" value="Zn_clus"/>
    <property type="match status" value="1"/>
</dbReference>
<dbReference type="InterPro" id="IPR001138">
    <property type="entry name" value="Zn2Cys6_DnaBD"/>
</dbReference>
<dbReference type="SUPFAM" id="SSF48208">
    <property type="entry name" value="Six-hairpin glycosidases"/>
    <property type="match status" value="1"/>
</dbReference>
<reference evidence="4" key="1">
    <citation type="submission" date="2021-04" db="EMBL/GenBank/DDBJ databases">
        <title>Draft genome of Fusarium avenaceum strain F156N33, isolated from an atmospheric sample in Virginia.</title>
        <authorList>
            <person name="Yang S."/>
            <person name="Vinatzer B.A."/>
            <person name="Coleman J."/>
        </authorList>
    </citation>
    <scope>NUCLEOTIDE SEQUENCE</scope>
    <source>
        <strain evidence="4">F156N33</strain>
    </source>
</reference>
<comment type="caution">
    <text evidence="4">The sequence shown here is derived from an EMBL/GenBank/DDBJ whole genome shotgun (WGS) entry which is preliminary data.</text>
</comment>
<dbReference type="InterPro" id="IPR012341">
    <property type="entry name" value="6hp_glycosidase-like_sf"/>
</dbReference>
<dbReference type="GO" id="GO:0000981">
    <property type="term" value="F:DNA-binding transcription factor activity, RNA polymerase II-specific"/>
    <property type="evidence" value="ECO:0007669"/>
    <property type="project" value="InterPro"/>
</dbReference>
<dbReference type="SMART" id="SM00066">
    <property type="entry name" value="GAL4"/>
    <property type="match status" value="1"/>
</dbReference>
<feature type="domain" description="Zn(2)-C6 fungal-type" evidence="3">
    <location>
        <begin position="34"/>
        <end position="64"/>
    </location>
</feature>
<dbReference type="PROSITE" id="PS50048">
    <property type="entry name" value="ZN2_CY6_FUNGAL_2"/>
    <property type="match status" value="1"/>
</dbReference>
<dbReference type="EMBL" id="JAGPUO010000006">
    <property type="protein sequence ID" value="KAG5661721.1"/>
    <property type="molecule type" value="Genomic_DNA"/>
</dbReference>
<evidence type="ECO:0000313" key="4">
    <source>
        <dbReference type="EMBL" id="KAG5661721.1"/>
    </source>
</evidence>
<feature type="region of interest" description="Disordered" evidence="2">
    <location>
        <begin position="94"/>
        <end position="113"/>
    </location>
</feature>
<evidence type="ECO:0000259" key="3">
    <source>
        <dbReference type="PROSITE" id="PS50048"/>
    </source>
</evidence>
<dbReference type="GO" id="GO:0003824">
    <property type="term" value="F:catalytic activity"/>
    <property type="evidence" value="ECO:0007669"/>
    <property type="project" value="UniProtKB-ARBA"/>
</dbReference>
<dbReference type="InterPro" id="IPR035396">
    <property type="entry name" value="Bac_rhamnosid6H"/>
</dbReference>
<evidence type="ECO:0000256" key="1">
    <source>
        <dbReference type="ARBA" id="ARBA00023242"/>
    </source>
</evidence>
<dbReference type="PANTHER" id="PTHR34987:SF2">
    <property type="entry name" value="B, PUTATIVE (AFU_ORTHOLOGUE AFUA_7G05040)-RELATED"/>
    <property type="match status" value="1"/>
</dbReference>
<organism evidence="4 5">
    <name type="scientific">Fusarium avenaceum</name>
    <dbReference type="NCBI Taxonomy" id="40199"/>
    <lineage>
        <taxon>Eukaryota</taxon>
        <taxon>Fungi</taxon>
        <taxon>Dikarya</taxon>
        <taxon>Ascomycota</taxon>
        <taxon>Pezizomycotina</taxon>
        <taxon>Sordariomycetes</taxon>
        <taxon>Hypocreomycetidae</taxon>
        <taxon>Hypocreales</taxon>
        <taxon>Nectriaceae</taxon>
        <taxon>Fusarium</taxon>
        <taxon>Fusarium tricinctum species complex</taxon>
    </lineage>
</organism>
<dbReference type="GO" id="GO:0005975">
    <property type="term" value="P:carbohydrate metabolic process"/>
    <property type="evidence" value="ECO:0007669"/>
    <property type="project" value="InterPro"/>
</dbReference>
<dbReference type="Proteomes" id="UP000782241">
    <property type="component" value="Unassembled WGS sequence"/>
</dbReference>
<dbReference type="Gene3D" id="4.10.240.10">
    <property type="entry name" value="Zn(2)-C6 fungal-type DNA-binding domain"/>
    <property type="match status" value="1"/>
</dbReference>
<keyword evidence="1" id="KW-0539">Nucleus</keyword>
<dbReference type="CDD" id="cd12148">
    <property type="entry name" value="fungal_TF_MHR"/>
    <property type="match status" value="1"/>
</dbReference>
<protein>
    <recommendedName>
        <fullName evidence="3">Zn(2)-C6 fungal-type domain-containing protein</fullName>
    </recommendedName>
</protein>
<dbReference type="Gene3D" id="2.60.420.10">
    <property type="entry name" value="Maltose phosphorylase, domain 3"/>
    <property type="match status" value="1"/>
</dbReference>
<evidence type="ECO:0000313" key="5">
    <source>
        <dbReference type="Proteomes" id="UP000782241"/>
    </source>
</evidence>
<sequence length="1326" mass="148953">MSETEASSSRKRPRSDAATSTGRPAYPRKRAAQACGTCRKRRVKCDNERPYCSECVKLGVHCTYQEGDKSSFDAASLAILERLTHLEGLFRAAHPDTHDPEEQPTPAISSPSLENGPLDFFRINVEAVLEWPILHPATQDQPLSLANIFQAARTASDSSAPRLLATSDLDPGSTGPLLQCFMDNFHIYNPVLEIARIQQDIKTTLFNGLGWDASSCILLLVFALGTITDHVAYPLSTTTSTTTSMAFRNSRRFQDAESFFLAAQRRMGQLLFDSNLAQAQAFFLAGVYLMSTMRPFEAWRMFVQALACCQIFVAPSSDDPDNKESQLHKIIYWASFKSELELRLELSITEHSAWSLHYPQFFPAPPTGLGSEGEAGWYFYLAEVALRRLGNRILTHTSHFKSAGTTVAEKVSRVMEFEQQAQSWVGSLPQNLRLDHPLGHDEDAQGERLRFILNGHLLDCYEMMYWSFIVDAVHGTLQEDAVSVSFARKGFQPPFCPCAMTTASLLDTPWIWHPCWVDRSDDSAGAFVHFRRTVSLQQIPPEPVRLQITADTKYRLYINGKFVHVGPVKGDEHIWFYDEIDVQPFLRLGVNNIGIHVLRLYHGTPYGTSFPRMAFPGLFVRMADGTATGGIDLKSNSTWLCSLDESRKLRIDQKEDDFLHVYEDVINNPNHHLEWVAAQCLNLPKSHGLGPPWKLSPRMIPFPKVAKAAMKDVHNVRSTLVPEEWEKLLVGSSSSQDGATGLVLPAGTSHHVELEADHHMTAHLKFRFRRPQAAGARLSITYAECYEDTPKMVPYLRCKGDRCDTTKQLLGPEDRYVFAGEAGAESAKTLQYTETPGSEEMFSPFHFRTFRFLSLDIHVGHDSDLVMMGLDVETTHYPLEVVAEIDTPDPFYAKLWSTSIRTLTNCMHDCYEDCPFYEQLQYAMDVRSSCLFTYSVSGDDRMARQAIVQLHSSYRADLGLIASRSPASQLQIIPHFSLFWILTVVDHFEYFGDASFTRRFVPVADGILEAFARRIDPELGLISAETPFWDFVDWTDEWRPMGIPPAAEASGYQTFTNMLYAHAMQRLVLVLVSIGRTSLADEFRSRAGAIVASIQQHCRVDDVFTDGLASAADGSRDLSQHNQVWAVLCGAVSGDKARHLLSSCLPILNRHHDDPDSVAKSNDFTKPSQAMSFYLFRSLSEVGGSLYDDAFESMWQPWRDQLSQNLTTWCEDDVTRRSDCHAWSCAPLYEMMAEVAGVGPAEPGYRSIAFKPRTRLFPHFDGRVPLSGMLASFTAHIRWRRLDGDSAVVVSLTLETALVTEGVDIHVTYPDGHTEVHFGLSVECRF</sequence>
<feature type="region of interest" description="Disordered" evidence="2">
    <location>
        <begin position="1"/>
        <end position="30"/>
    </location>
</feature>
<dbReference type="InterPro" id="IPR008979">
    <property type="entry name" value="Galactose-bd-like_sf"/>
</dbReference>
<gene>
    <name evidence="4" type="ORF">KAF25_003960</name>
</gene>
<evidence type="ECO:0000256" key="2">
    <source>
        <dbReference type="SAM" id="MobiDB-lite"/>
    </source>
</evidence>
<dbReference type="Pfam" id="PF17389">
    <property type="entry name" value="Bac_rhamnosid6H"/>
    <property type="match status" value="1"/>
</dbReference>
<dbReference type="InterPro" id="IPR036864">
    <property type="entry name" value="Zn2-C6_fun-type_DNA-bd_sf"/>
</dbReference>
<dbReference type="SUPFAM" id="SSF49785">
    <property type="entry name" value="Galactose-binding domain-like"/>
    <property type="match status" value="1"/>
</dbReference>
<dbReference type="CDD" id="cd00067">
    <property type="entry name" value="GAL4"/>
    <property type="match status" value="1"/>
</dbReference>
<dbReference type="Gene3D" id="1.50.10.10">
    <property type="match status" value="1"/>
</dbReference>
<dbReference type="Gene3D" id="2.60.120.260">
    <property type="entry name" value="Galactose-binding domain-like"/>
    <property type="match status" value="1"/>
</dbReference>
<dbReference type="InterPro" id="IPR008928">
    <property type="entry name" value="6-hairpin_glycosidase_sf"/>
</dbReference>
<proteinExistence type="predicted"/>
<keyword evidence="5" id="KW-1185">Reference proteome</keyword>
<dbReference type="GO" id="GO:0008270">
    <property type="term" value="F:zinc ion binding"/>
    <property type="evidence" value="ECO:0007669"/>
    <property type="project" value="InterPro"/>
</dbReference>
<dbReference type="SUPFAM" id="SSF57701">
    <property type="entry name" value="Zn2/Cys6 DNA-binding domain"/>
    <property type="match status" value="1"/>
</dbReference>